<feature type="compositionally biased region" description="Low complexity" evidence="2">
    <location>
        <begin position="879"/>
        <end position="913"/>
    </location>
</feature>
<evidence type="ECO:0000313" key="3">
    <source>
        <dbReference type="EMBL" id="SYZ64775.1"/>
    </source>
</evidence>
<dbReference type="GO" id="GO:0000146">
    <property type="term" value="F:microfilament motor activity"/>
    <property type="evidence" value="ECO:0007669"/>
    <property type="project" value="TreeGrafter"/>
</dbReference>
<feature type="coiled-coil region" evidence="1">
    <location>
        <begin position="692"/>
        <end position="819"/>
    </location>
</feature>
<keyword evidence="1" id="KW-0175">Coiled coil</keyword>
<accession>A0A3P3Z3H8</accession>
<dbReference type="VEuPathDB" id="TriTrypDB:LbrM.18.1390"/>
<dbReference type="EMBL" id="LS997617">
    <property type="protein sequence ID" value="SYZ64775.1"/>
    <property type="molecule type" value="Genomic_DNA"/>
</dbReference>
<dbReference type="Proteomes" id="UP000319462">
    <property type="component" value="Chromosome 18"/>
</dbReference>
<feature type="coiled-coil region" evidence="1">
    <location>
        <begin position="508"/>
        <end position="666"/>
    </location>
</feature>
<dbReference type="GO" id="GO:0016460">
    <property type="term" value="C:myosin II complex"/>
    <property type="evidence" value="ECO:0007669"/>
    <property type="project" value="TreeGrafter"/>
</dbReference>
<evidence type="ECO:0000256" key="1">
    <source>
        <dbReference type="SAM" id="Coils"/>
    </source>
</evidence>
<name>A0A3P3Z3H8_LEIBR</name>
<dbReference type="GO" id="GO:0051015">
    <property type="term" value="F:actin filament binding"/>
    <property type="evidence" value="ECO:0007669"/>
    <property type="project" value="TreeGrafter"/>
</dbReference>
<feature type="coiled-coil region" evidence="1">
    <location>
        <begin position="162"/>
        <end position="217"/>
    </location>
</feature>
<dbReference type="PANTHER" id="PTHR45615">
    <property type="entry name" value="MYOSIN HEAVY CHAIN, NON-MUSCLE"/>
    <property type="match status" value="1"/>
</dbReference>
<feature type="region of interest" description="Disordered" evidence="2">
    <location>
        <begin position="866"/>
        <end position="962"/>
    </location>
</feature>
<protein>
    <submittedName>
        <fullName evidence="3">Hypothetical_protein</fullName>
    </submittedName>
</protein>
<gene>
    <name evidence="3" type="ORF">LBRM2904_18.1470</name>
</gene>
<dbReference type="GO" id="GO:0032982">
    <property type="term" value="C:myosin filament"/>
    <property type="evidence" value="ECO:0007669"/>
    <property type="project" value="TreeGrafter"/>
</dbReference>
<feature type="coiled-coil region" evidence="1">
    <location>
        <begin position="395"/>
        <end position="482"/>
    </location>
</feature>
<dbReference type="PANTHER" id="PTHR45615:SF40">
    <property type="entry name" value="MYOSIN HEAVY CHAIN, NON-MUSCLE"/>
    <property type="match status" value="1"/>
</dbReference>
<dbReference type="KEGG" id="lbz:LBRM_18_1390"/>
<feature type="coiled-coil region" evidence="1">
    <location>
        <begin position="106"/>
        <end position="133"/>
    </location>
</feature>
<feature type="compositionally biased region" description="Polar residues" evidence="2">
    <location>
        <begin position="951"/>
        <end position="962"/>
    </location>
</feature>
<evidence type="ECO:0000256" key="2">
    <source>
        <dbReference type="SAM" id="MobiDB-lite"/>
    </source>
</evidence>
<proteinExistence type="predicted"/>
<dbReference type="AlphaFoldDB" id="A0A3P3Z3H8"/>
<sequence length="962" mass="108892">MSEKNASIIPLHDADPSLFGSPVDRPSLNGGAVPTHTQYGSSSRHRAAMESLNPQMQQPCGVRGVYEDPLTAAAMTPPLSSAQALSMSLGAADQPYIGEASLDFQRRLLQQQVQQAHREVERLKGELQETNVRLSDTRHHLHEQKAAYTSLTHRYSTTVEKLTTTESTIKTLEEQLIKERSQRHQVQKEREEQRLALREAEWAQERLHRRLQQLEACKGLDPKEVERRLEDRSHFIPTVEVRRMQTEMHNTHQTLVDRLLTSLESLTASSDESQTNVFVARSSVLSALTDVDARLKRAEATLDDVDKQWTDYRDGAERETQEFLLAVMSENRDLWQQLTLLQNEHAVVVSEMKLRSTQGGSVSMEEHAYVQRQLELMTERLGKAQELVESQTVLARAHEAEMTQLLEANSAMQRQLEDLERQCAQHEQASSQKSSALAEADAALQDAMIQLEELHNTLREERQRAEEVVAEMKATQRTMQDEYNARVRELEHDCEVADDTATTLQHTLEETAAKLDLVERNLQARSKEFEADKLQTAAEHAAAVGRQRDDMQRVREVMEEELASLRTQLDEAREEARAAVRESEEAAAREGAAVVGHHTAQRDVTHLQGELEQLRAHYKEAVEQRERAQAEAEQLRVVSGEGSTLAQELQRRCDALDKEKAELATVLNNEKAWQVQRYTTLHADWTTSEKARALIQEEVKTLRTRCAELEKVHMAEDRQTQDKEQLMRENIRLHEQYQLIQKECTGLREEVKALKQRAVGDAQWHRQMENLQRRLRELPELRQAAEAARRDALMAKEETELLRRERDQLSRKLDAFLEDAKRQALREDDFERVCREASAAAQRIGGQVSSAKENSARYHVFRNTNPTGHFFSSREGVMASTSAAPKPSSAAPASPAAAAHRAASALSAMASPSRTAQSTQHRSPVHELTNARNHSNDGEGIGAEAEGAAVRSSTSSPQRPWR</sequence>
<organism evidence="3 4">
    <name type="scientific">Leishmania braziliensis MHOM/BR/75/M2904</name>
    <dbReference type="NCBI Taxonomy" id="420245"/>
    <lineage>
        <taxon>Eukaryota</taxon>
        <taxon>Discoba</taxon>
        <taxon>Euglenozoa</taxon>
        <taxon>Kinetoplastea</taxon>
        <taxon>Metakinetoplastina</taxon>
        <taxon>Trypanosomatida</taxon>
        <taxon>Trypanosomatidae</taxon>
        <taxon>Leishmaniinae</taxon>
        <taxon>Leishmania</taxon>
        <taxon>Leishmania braziliensis species complex</taxon>
    </lineage>
</organism>
<dbReference type="GO" id="GO:0005737">
    <property type="term" value="C:cytoplasm"/>
    <property type="evidence" value="ECO:0007669"/>
    <property type="project" value="TreeGrafter"/>
</dbReference>
<evidence type="ECO:0000313" key="4">
    <source>
        <dbReference type="Proteomes" id="UP000319462"/>
    </source>
</evidence>
<dbReference type="RefSeq" id="XP_001564061.1">
    <property type="nucleotide sequence ID" value="XM_001564011.1"/>
</dbReference>
<dbReference type="Gene3D" id="1.20.5.1700">
    <property type="match status" value="1"/>
</dbReference>
<reference evidence="3 4" key="1">
    <citation type="submission" date="2018-09" db="EMBL/GenBank/DDBJ databases">
        <authorList>
            <person name="Peiro R."/>
            <person name="Begona"/>
            <person name="Cbmso G."/>
            <person name="Lopez M."/>
            <person name="Gonzalez S."/>
        </authorList>
    </citation>
    <scope>NUCLEOTIDE SEQUENCE [LARGE SCALE GENOMIC DNA]</scope>
</reference>